<dbReference type="PANTHER" id="PTHR43135">
    <property type="entry name" value="ALPHA-D-RIBOSE 1-METHYLPHOSPHONATE 5-TRIPHOSPHATE DIPHOSPHATASE"/>
    <property type="match status" value="1"/>
</dbReference>
<feature type="chain" id="PRO_5042200000" description="Amidohydrolase-related domain-containing protein" evidence="1">
    <location>
        <begin position="27"/>
        <end position="947"/>
    </location>
</feature>
<dbReference type="SUPFAM" id="SSF51556">
    <property type="entry name" value="Metallo-dependent hydrolases"/>
    <property type="match status" value="1"/>
</dbReference>
<dbReference type="AlphaFoldDB" id="A0AAD6UAY4"/>
<reference evidence="3" key="1">
    <citation type="submission" date="2023-03" db="EMBL/GenBank/DDBJ databases">
        <title>Massive genome expansion in bonnet fungi (Mycena s.s.) driven by repeated elements and novel gene families across ecological guilds.</title>
        <authorList>
            <consortium name="Lawrence Berkeley National Laboratory"/>
            <person name="Harder C.B."/>
            <person name="Miyauchi S."/>
            <person name="Viragh M."/>
            <person name="Kuo A."/>
            <person name="Thoen E."/>
            <person name="Andreopoulos B."/>
            <person name="Lu D."/>
            <person name="Skrede I."/>
            <person name="Drula E."/>
            <person name="Henrissat B."/>
            <person name="Morin E."/>
            <person name="Kohler A."/>
            <person name="Barry K."/>
            <person name="LaButti K."/>
            <person name="Morin E."/>
            <person name="Salamov A."/>
            <person name="Lipzen A."/>
            <person name="Mereny Z."/>
            <person name="Hegedus B."/>
            <person name="Baldrian P."/>
            <person name="Stursova M."/>
            <person name="Weitz H."/>
            <person name="Taylor A."/>
            <person name="Grigoriev I.V."/>
            <person name="Nagy L.G."/>
            <person name="Martin F."/>
            <person name="Kauserud H."/>
        </authorList>
    </citation>
    <scope>NUCLEOTIDE SEQUENCE</scope>
    <source>
        <strain evidence="3">CBHHK173m</strain>
    </source>
</reference>
<sequence>MDLFSPSRSRLLVFFVSLFALSYNLAGHLLDQHVLDTRGKEPLNAKEIQAKCRALRSPAGPSAYFLKREVSDRFEIGTNSTLITNATLLMGRGNDTHALHGDLYLDNGLIKDIGSLSRRYMHKVVNLTVINAMGAWVTPGLVDLHSHLGLMSTPFMAGAFDGRAKHGPILPWLRNIDGFNTHDDGFQLAIAGGVTSVQILSDRRNNIGGQASVVKLRRTSEGSSSSMLVEPPFNINGTFEGPSRWRHLQQSCGETPSEYGNRPDAIWSLRAAYSEAQKILLAQDAFCSTAEAGSWDALTVTEFPENPQLELLIDVLRGKVKVTSQCQGAVDIDALVRLTNEFQFPVASLQDASEAWLLPGLLNRTWGGSPSVALFATNYRYNYESYRGSEFAPRVLADAGIPVVMKSAHPVINSRYLLQEAQQAHYFGLPPYLALASITSVPAAAAGLDHRIGSLHEGADADIVLWDSNPLQPGATPVYVWIDGVRQIPLPPRSHREGPVDVGLGKEADEWGHFPEVPDWKKERNEAIEWEGLPPLTGRKSNSAVFINVREVWFSNAGTIQQFAQSGSELVNVAVENGTITCVGNIGCPPEAFDAREYIDLEGGSISPGAMSFGSSLGLEEIHNEPSTGDSAPFNAFTEKVPDILHDPGAVVMAVDGLVFGTRHALTAYHAGVTSATTSWMKPLSPGGTTVIAGVSTTFCTGSSHAMEKGGIIQKFTALHVGIHRAHPLSKGKSVSVSSQIAGLRRLLLGFESQETETGKWFRRAAEGVVPLVIDVDSSDVMATLLILKAELENQLGSRMRMVFSGAAEGHILAQDISAANVGVIIEPKPVPSIWENRRGLPGPPLTNDTTLVALMRAGVKVGLKCSEPQLARNMRFDLTWAMLSSNGRISKAEGYALVSTNLRELLGVTMEQDLVAYTKGSVFEASSKVAAIISAQRGQVDVVSAA</sequence>
<evidence type="ECO:0000313" key="3">
    <source>
        <dbReference type="EMBL" id="KAJ7094608.1"/>
    </source>
</evidence>
<comment type="caution">
    <text evidence="3">The sequence shown here is derived from an EMBL/GenBank/DDBJ whole genome shotgun (WGS) entry which is preliminary data.</text>
</comment>
<dbReference type="PANTHER" id="PTHR43135:SF3">
    <property type="entry name" value="ALPHA-D-RIBOSE 1-METHYLPHOSPHONATE 5-TRIPHOSPHATE DIPHOSPHATASE"/>
    <property type="match status" value="1"/>
</dbReference>
<dbReference type="Proteomes" id="UP001222325">
    <property type="component" value="Unassembled WGS sequence"/>
</dbReference>
<feature type="non-terminal residue" evidence="3">
    <location>
        <position position="1"/>
    </location>
</feature>
<proteinExistence type="predicted"/>
<evidence type="ECO:0000256" key="1">
    <source>
        <dbReference type="SAM" id="SignalP"/>
    </source>
</evidence>
<dbReference type="Pfam" id="PF01979">
    <property type="entry name" value="Amidohydro_1"/>
    <property type="match status" value="1"/>
</dbReference>
<dbReference type="InterPro" id="IPR006680">
    <property type="entry name" value="Amidohydro-rel"/>
</dbReference>
<keyword evidence="4" id="KW-1185">Reference proteome</keyword>
<dbReference type="InterPro" id="IPR032466">
    <property type="entry name" value="Metal_Hydrolase"/>
</dbReference>
<dbReference type="Gene3D" id="3.20.20.140">
    <property type="entry name" value="Metal-dependent hydrolases"/>
    <property type="match status" value="2"/>
</dbReference>
<dbReference type="GO" id="GO:0016810">
    <property type="term" value="F:hydrolase activity, acting on carbon-nitrogen (but not peptide) bonds"/>
    <property type="evidence" value="ECO:0007669"/>
    <property type="project" value="InterPro"/>
</dbReference>
<dbReference type="EMBL" id="JARJCN010000014">
    <property type="protein sequence ID" value="KAJ7094608.1"/>
    <property type="molecule type" value="Genomic_DNA"/>
</dbReference>
<feature type="domain" description="Amidohydrolase-related" evidence="2">
    <location>
        <begin position="394"/>
        <end position="484"/>
    </location>
</feature>
<gene>
    <name evidence="3" type="ORF">B0H15DRAFT_830175</name>
</gene>
<name>A0AAD6UAY4_9AGAR</name>
<feature type="signal peptide" evidence="1">
    <location>
        <begin position="1"/>
        <end position="26"/>
    </location>
</feature>
<dbReference type="InterPro" id="IPR051781">
    <property type="entry name" value="Metallo-dep_Hydrolase"/>
</dbReference>
<organism evidence="3 4">
    <name type="scientific">Mycena belliarum</name>
    <dbReference type="NCBI Taxonomy" id="1033014"/>
    <lineage>
        <taxon>Eukaryota</taxon>
        <taxon>Fungi</taxon>
        <taxon>Dikarya</taxon>
        <taxon>Basidiomycota</taxon>
        <taxon>Agaricomycotina</taxon>
        <taxon>Agaricomycetes</taxon>
        <taxon>Agaricomycetidae</taxon>
        <taxon>Agaricales</taxon>
        <taxon>Marasmiineae</taxon>
        <taxon>Mycenaceae</taxon>
        <taxon>Mycena</taxon>
    </lineage>
</organism>
<dbReference type="InterPro" id="IPR011059">
    <property type="entry name" value="Metal-dep_hydrolase_composite"/>
</dbReference>
<evidence type="ECO:0000313" key="4">
    <source>
        <dbReference type="Proteomes" id="UP001222325"/>
    </source>
</evidence>
<protein>
    <recommendedName>
        <fullName evidence="2">Amidohydrolase-related domain-containing protein</fullName>
    </recommendedName>
</protein>
<keyword evidence="1" id="KW-0732">Signal</keyword>
<accession>A0AAD6UAY4</accession>
<evidence type="ECO:0000259" key="2">
    <source>
        <dbReference type="Pfam" id="PF01979"/>
    </source>
</evidence>
<dbReference type="SUPFAM" id="SSF51338">
    <property type="entry name" value="Composite domain of metallo-dependent hydrolases"/>
    <property type="match status" value="1"/>
</dbReference>